<keyword evidence="2" id="KW-0378">Hydrolase</keyword>
<proteinExistence type="predicted"/>
<keyword evidence="3" id="KW-1185">Reference proteome</keyword>
<evidence type="ECO:0000313" key="2">
    <source>
        <dbReference type="EMBL" id="RPA63662.1"/>
    </source>
</evidence>
<dbReference type="AlphaFoldDB" id="A0A3N4GLE6"/>
<sequence>MYLSKKGDYVNEQEEHYFWEDDKEYMAIIADTKDHPFVTDLAYYKQHVHGNRLTHSYLVSYMSYRLAKNLHWDYKACARAGLLHDLFYYVPGEVTFSKGSHLRNHPKIALINARIVTDLSEVEEDIILKHMWLATPEFPKYKESYLLTFVDKYIATEDFVKPSLANFSLSKLTKAFKTFVGKLVIPALSGRKHKEVPVEEKIELIETQKEIDENGNYN</sequence>
<dbReference type="SUPFAM" id="SSF109604">
    <property type="entry name" value="HD-domain/PDEase-like"/>
    <property type="match status" value="1"/>
</dbReference>
<dbReference type="InterPro" id="IPR003607">
    <property type="entry name" value="HD/PDEase_dom"/>
</dbReference>
<evidence type="ECO:0000313" key="3">
    <source>
        <dbReference type="Proteomes" id="UP000273977"/>
    </source>
</evidence>
<dbReference type="EMBL" id="RKMG01000003">
    <property type="protein sequence ID" value="RPA63662.1"/>
    <property type="molecule type" value="Genomic_DNA"/>
</dbReference>
<comment type="caution">
    <text evidence="2">The sequence shown here is derived from an EMBL/GenBank/DDBJ whole genome shotgun (WGS) entry which is preliminary data.</text>
</comment>
<dbReference type="GO" id="GO:0016787">
    <property type="term" value="F:hydrolase activity"/>
    <property type="evidence" value="ECO:0007669"/>
    <property type="project" value="UniProtKB-KW"/>
</dbReference>
<protein>
    <submittedName>
        <fullName evidence="2">Phosphohydrolase</fullName>
    </submittedName>
</protein>
<dbReference type="Gene3D" id="1.10.3210.10">
    <property type="entry name" value="Hypothetical protein af1432"/>
    <property type="match status" value="1"/>
</dbReference>
<reference evidence="2 3" key="1">
    <citation type="submission" date="2018-11" db="EMBL/GenBank/DDBJ databases">
        <title>Aerococcus sp. SJQ22, whole genome shotgun sequence.</title>
        <authorList>
            <person name="Sun L."/>
            <person name="Gao X."/>
            <person name="Chen W."/>
            <person name="Huang K."/>
        </authorList>
    </citation>
    <scope>NUCLEOTIDE SEQUENCE [LARGE SCALE GENOMIC DNA]</scope>
    <source>
        <strain evidence="2 3">SJQ22</strain>
    </source>
</reference>
<dbReference type="CDD" id="cd00077">
    <property type="entry name" value="HDc"/>
    <property type="match status" value="1"/>
</dbReference>
<feature type="domain" description="HD" evidence="1">
    <location>
        <begin position="52"/>
        <end position="117"/>
    </location>
</feature>
<organism evidence="2 3">
    <name type="scientific">Aerococcus agrisoli</name>
    <dbReference type="NCBI Taxonomy" id="2487350"/>
    <lineage>
        <taxon>Bacteria</taxon>
        <taxon>Bacillati</taxon>
        <taxon>Bacillota</taxon>
        <taxon>Bacilli</taxon>
        <taxon>Lactobacillales</taxon>
        <taxon>Aerococcaceae</taxon>
        <taxon>Aerococcus</taxon>
    </lineage>
</organism>
<dbReference type="RefSeq" id="WP_123779259.1">
    <property type="nucleotide sequence ID" value="NZ_RKMG01000003.1"/>
</dbReference>
<dbReference type="Pfam" id="PF01966">
    <property type="entry name" value="HD"/>
    <property type="match status" value="1"/>
</dbReference>
<dbReference type="InterPro" id="IPR006674">
    <property type="entry name" value="HD_domain"/>
</dbReference>
<name>A0A3N4GLE6_9LACT</name>
<evidence type="ECO:0000259" key="1">
    <source>
        <dbReference type="Pfam" id="PF01966"/>
    </source>
</evidence>
<dbReference type="OrthoDB" id="360187at2"/>
<gene>
    <name evidence="2" type="ORF">EF384_01715</name>
</gene>
<dbReference type="Proteomes" id="UP000273977">
    <property type="component" value="Unassembled WGS sequence"/>
</dbReference>
<accession>A0A3N4GLE6</accession>